<organism evidence="2 3">
    <name type="scientific">Tessaracoccus palaemonis</name>
    <dbReference type="NCBI Taxonomy" id="2829499"/>
    <lineage>
        <taxon>Bacteria</taxon>
        <taxon>Bacillati</taxon>
        <taxon>Actinomycetota</taxon>
        <taxon>Actinomycetes</taxon>
        <taxon>Propionibacteriales</taxon>
        <taxon>Propionibacteriaceae</taxon>
        <taxon>Tessaracoccus</taxon>
    </lineage>
</organism>
<evidence type="ECO:0000313" key="2">
    <source>
        <dbReference type="EMBL" id="QXT63903.1"/>
    </source>
</evidence>
<dbReference type="EMBL" id="CP079216">
    <property type="protein sequence ID" value="QXT63903.1"/>
    <property type="molecule type" value="Genomic_DNA"/>
</dbReference>
<evidence type="ECO:0000256" key="1">
    <source>
        <dbReference type="SAM" id="MobiDB-lite"/>
    </source>
</evidence>
<dbReference type="RefSeq" id="WP_219083829.1">
    <property type="nucleotide sequence ID" value="NZ_CP079216.1"/>
</dbReference>
<evidence type="ECO:0008006" key="4">
    <source>
        <dbReference type="Google" id="ProtNLM"/>
    </source>
</evidence>
<evidence type="ECO:0000313" key="3">
    <source>
        <dbReference type="Proteomes" id="UP000824504"/>
    </source>
</evidence>
<name>A0ABX8SNY6_9ACTN</name>
<gene>
    <name evidence="2" type="ORF">KDB89_05435</name>
</gene>
<feature type="region of interest" description="Disordered" evidence="1">
    <location>
        <begin position="1"/>
        <end position="55"/>
    </location>
</feature>
<keyword evidence="3" id="KW-1185">Reference proteome</keyword>
<reference evidence="2 3" key="1">
    <citation type="submission" date="2021-07" db="EMBL/GenBank/DDBJ databases">
        <title>complete genome sequencing of Tessaracoccus sp.J1M15.</title>
        <authorList>
            <person name="Bae J.-W."/>
            <person name="Kim D.-y."/>
        </authorList>
    </citation>
    <scope>NUCLEOTIDE SEQUENCE [LARGE SCALE GENOMIC DNA]</scope>
    <source>
        <strain evidence="2 3">J1M15</strain>
    </source>
</reference>
<dbReference type="Proteomes" id="UP000824504">
    <property type="component" value="Chromosome"/>
</dbReference>
<feature type="compositionally biased region" description="Low complexity" evidence="1">
    <location>
        <begin position="34"/>
        <end position="52"/>
    </location>
</feature>
<proteinExistence type="predicted"/>
<sequence>MNRRASLPGANELFRPTKNPAPIPEPAVEPGPDNAAASSAGRGAAGNGPASGRVRHDHKITVYFSEEELLALEDANLELRRTHGIRVDRGRIVRVAVAQALADLQANGAAAFLVSELDEQ</sequence>
<protein>
    <recommendedName>
        <fullName evidence="4">Cobyrinic acid a,c-diamide synthase</fullName>
    </recommendedName>
</protein>
<accession>A0ABX8SNY6</accession>
<feature type="compositionally biased region" description="Pro residues" evidence="1">
    <location>
        <begin position="19"/>
        <end position="29"/>
    </location>
</feature>